<protein>
    <submittedName>
        <fullName evidence="1">Uncharacterized protein</fullName>
    </submittedName>
</protein>
<sequence length="72" mass="8150">MTADRAVYRDYCGASLGESANEIPAPHAGAVSAVTRAMPVRQCFFVRCHIIPHYKKRYRNLKISLVLDFRLP</sequence>
<name>A0A7Z7J9H9_9BURK</name>
<accession>A0A7Z7J9H9</accession>
<comment type="caution">
    <text evidence="1">The sequence shown here is derived from an EMBL/GenBank/DDBJ whole genome shotgun (WGS) entry which is preliminary data.</text>
</comment>
<gene>
    <name evidence="1" type="ORF">CBM2594_A41009</name>
</gene>
<dbReference type="EMBL" id="OGUU01000008">
    <property type="protein sequence ID" value="SPC09686.1"/>
    <property type="molecule type" value="Genomic_DNA"/>
</dbReference>
<dbReference type="Proteomes" id="UP000257139">
    <property type="component" value="Chromosome CBM2594_a"/>
</dbReference>
<evidence type="ECO:0000313" key="1">
    <source>
        <dbReference type="EMBL" id="SPC09686.1"/>
    </source>
</evidence>
<proteinExistence type="predicted"/>
<dbReference type="AlphaFoldDB" id="A0A7Z7J9H9"/>
<reference evidence="1" key="1">
    <citation type="submission" date="2018-01" db="EMBL/GenBank/DDBJ databases">
        <authorList>
            <person name="Clerissi C."/>
        </authorList>
    </citation>
    <scope>NUCLEOTIDE SEQUENCE [LARGE SCALE GENOMIC DNA]</scope>
    <source>
        <strain evidence="1">Cupriavidus taiwanensis STM 6021</strain>
    </source>
</reference>
<organism evidence="1">
    <name type="scientific">Cupriavidus taiwanensis</name>
    <dbReference type="NCBI Taxonomy" id="164546"/>
    <lineage>
        <taxon>Bacteria</taxon>
        <taxon>Pseudomonadati</taxon>
        <taxon>Pseudomonadota</taxon>
        <taxon>Betaproteobacteria</taxon>
        <taxon>Burkholderiales</taxon>
        <taxon>Burkholderiaceae</taxon>
        <taxon>Cupriavidus</taxon>
    </lineage>
</organism>